<dbReference type="InterPro" id="IPR000182">
    <property type="entry name" value="GNAT_dom"/>
</dbReference>
<proteinExistence type="predicted"/>
<dbReference type="SUPFAM" id="SSF55729">
    <property type="entry name" value="Acyl-CoA N-acyltransferases (Nat)"/>
    <property type="match status" value="1"/>
</dbReference>
<organism evidence="2 3">
    <name type="scientific">Hohenbuehelia grisea</name>
    <dbReference type="NCBI Taxonomy" id="104357"/>
    <lineage>
        <taxon>Eukaryota</taxon>
        <taxon>Fungi</taxon>
        <taxon>Dikarya</taxon>
        <taxon>Basidiomycota</taxon>
        <taxon>Agaricomycotina</taxon>
        <taxon>Agaricomycetes</taxon>
        <taxon>Agaricomycetidae</taxon>
        <taxon>Agaricales</taxon>
        <taxon>Pleurotineae</taxon>
        <taxon>Pleurotaceae</taxon>
        <taxon>Hohenbuehelia</taxon>
    </lineage>
</organism>
<protein>
    <recommendedName>
        <fullName evidence="1">N-acetyltransferase domain-containing protein</fullName>
    </recommendedName>
</protein>
<dbReference type="Pfam" id="PF00583">
    <property type="entry name" value="Acetyltransf_1"/>
    <property type="match status" value="1"/>
</dbReference>
<evidence type="ECO:0000259" key="1">
    <source>
        <dbReference type="PROSITE" id="PS51186"/>
    </source>
</evidence>
<dbReference type="Proteomes" id="UP001556367">
    <property type="component" value="Unassembled WGS sequence"/>
</dbReference>
<evidence type="ECO:0000313" key="2">
    <source>
        <dbReference type="EMBL" id="KAL0949240.1"/>
    </source>
</evidence>
<sequence>MTDTRSIPEHEIVVLAPGCDQSLRDQCFSVRIDVFHHEQKFPLDTEIDDMEDSSTHFLLRLTSSQTPVGTIRTYKVPGGNYYKLSRLAVLKDYRQYRFGRELIEALHEWVTKDAIEKGHRDYVEIASHSQLPVKAFYAK</sequence>
<comment type="caution">
    <text evidence="2">The sequence shown here is derived from an EMBL/GenBank/DDBJ whole genome shotgun (WGS) entry which is preliminary data.</text>
</comment>
<dbReference type="EMBL" id="JASNQZ010000012">
    <property type="protein sequence ID" value="KAL0949240.1"/>
    <property type="molecule type" value="Genomic_DNA"/>
</dbReference>
<name>A0ABR3J266_9AGAR</name>
<keyword evidence="3" id="KW-1185">Reference proteome</keyword>
<evidence type="ECO:0000313" key="3">
    <source>
        <dbReference type="Proteomes" id="UP001556367"/>
    </source>
</evidence>
<feature type="domain" description="N-acetyltransferase" evidence="1">
    <location>
        <begin position="10"/>
        <end position="139"/>
    </location>
</feature>
<dbReference type="InterPro" id="IPR016181">
    <property type="entry name" value="Acyl_CoA_acyltransferase"/>
</dbReference>
<gene>
    <name evidence="2" type="ORF">HGRIS_009318</name>
</gene>
<dbReference type="PROSITE" id="PS51186">
    <property type="entry name" value="GNAT"/>
    <property type="match status" value="1"/>
</dbReference>
<dbReference type="CDD" id="cd04301">
    <property type="entry name" value="NAT_SF"/>
    <property type="match status" value="1"/>
</dbReference>
<accession>A0ABR3J266</accession>
<reference evidence="3" key="1">
    <citation type="submission" date="2024-06" db="EMBL/GenBank/DDBJ databases">
        <title>Multi-omics analyses provide insights into the biosynthesis of the anticancer antibiotic pleurotin in Hohenbuehelia grisea.</title>
        <authorList>
            <person name="Weaver J.A."/>
            <person name="Alberti F."/>
        </authorList>
    </citation>
    <scope>NUCLEOTIDE SEQUENCE [LARGE SCALE GENOMIC DNA]</scope>
    <source>
        <strain evidence="3">T-177</strain>
    </source>
</reference>
<dbReference type="Gene3D" id="3.40.630.30">
    <property type="match status" value="1"/>
</dbReference>